<feature type="signal peptide" evidence="1">
    <location>
        <begin position="1"/>
        <end position="30"/>
    </location>
</feature>
<protein>
    <recommendedName>
        <fullName evidence="4">Peptidase inhibitor family I36 protein</fullName>
    </recommendedName>
</protein>
<keyword evidence="3" id="KW-1185">Reference proteome</keyword>
<proteinExistence type="predicted"/>
<dbReference type="OrthoDB" id="4283316at2"/>
<organism evidence="2 3">
    <name type="scientific">Mangrovactinospora gilvigrisea</name>
    <dbReference type="NCBI Taxonomy" id="1428644"/>
    <lineage>
        <taxon>Bacteria</taxon>
        <taxon>Bacillati</taxon>
        <taxon>Actinomycetota</taxon>
        <taxon>Actinomycetes</taxon>
        <taxon>Kitasatosporales</taxon>
        <taxon>Streptomycetaceae</taxon>
        <taxon>Mangrovactinospora</taxon>
    </lineage>
</organism>
<comment type="caution">
    <text evidence="2">The sequence shown here is derived from an EMBL/GenBank/DDBJ whole genome shotgun (WGS) entry which is preliminary data.</text>
</comment>
<reference evidence="2 3" key="1">
    <citation type="submission" date="2016-10" db="EMBL/GenBank/DDBJ databases">
        <title>Genome sequence of Streptomyces gilvigriseus MUSC 26.</title>
        <authorList>
            <person name="Lee L.-H."/>
            <person name="Ser H.-L."/>
        </authorList>
    </citation>
    <scope>NUCLEOTIDE SEQUENCE [LARGE SCALE GENOMIC DNA]</scope>
    <source>
        <strain evidence="2 3">MUSC 26</strain>
    </source>
</reference>
<dbReference type="EMBL" id="MLCF01000099">
    <property type="protein sequence ID" value="OIV36359.1"/>
    <property type="molecule type" value="Genomic_DNA"/>
</dbReference>
<dbReference type="AlphaFoldDB" id="A0A1J7BCD4"/>
<dbReference type="Pfam" id="PF03995">
    <property type="entry name" value="Inhibitor_I36"/>
    <property type="match status" value="1"/>
</dbReference>
<evidence type="ECO:0000313" key="2">
    <source>
        <dbReference type="EMBL" id="OIV36359.1"/>
    </source>
</evidence>
<dbReference type="RefSeq" id="WP_071657677.1">
    <property type="nucleotide sequence ID" value="NZ_MLCF01000099.1"/>
</dbReference>
<gene>
    <name evidence="2" type="ORF">BIV57_16670</name>
</gene>
<name>A0A1J7BCD4_9ACTN</name>
<evidence type="ECO:0000256" key="1">
    <source>
        <dbReference type="SAM" id="SignalP"/>
    </source>
</evidence>
<evidence type="ECO:0000313" key="3">
    <source>
        <dbReference type="Proteomes" id="UP000243342"/>
    </source>
</evidence>
<accession>A0A1J7BCD4</accession>
<feature type="chain" id="PRO_5038994476" description="Peptidase inhibitor family I36 protein" evidence="1">
    <location>
        <begin position="31"/>
        <end position="129"/>
    </location>
</feature>
<dbReference type="STRING" id="1428644.BIV57_16670"/>
<sequence>MGSTRKRVIGTVAAAAALCGGMLLAGSAPAGANAVCRSGDFCVWTDANFQGMKIEHSGDDHWWEGDMFHQDSSWANHGISGPGVKDHVKIYNYRELLGDVTLCLAPGQEVGYNAGANDRGGSHTWTMSC</sequence>
<dbReference type="Proteomes" id="UP000243342">
    <property type="component" value="Unassembled WGS sequence"/>
</dbReference>
<evidence type="ECO:0008006" key="4">
    <source>
        <dbReference type="Google" id="ProtNLM"/>
    </source>
</evidence>
<keyword evidence="1" id="KW-0732">Signal</keyword>